<dbReference type="WBParaSite" id="RSKR_0001044750.1">
    <property type="protein sequence ID" value="RSKR_0001044750.1"/>
    <property type="gene ID" value="RSKR_0001044750"/>
</dbReference>
<evidence type="ECO:0000313" key="2">
    <source>
        <dbReference type="WBParaSite" id="RSKR_0001044750.1"/>
    </source>
</evidence>
<sequence length="335" mass="38361">MGNSIRKEIFNQNNAKIFSLIMKLEFVFKSSYINKYYSCDYLTSEEWKQEENSNLLLGSIYITIGTFVMILYIPILYVLLTKDLLQNNFYKLILCITINDLGGLTMSSWACGIFTVKGYVFCSQPMAIYMVGIIGYTTWSTNSILAMVLAFNRCLDTINFKWSNAIFSGNKIYFWIVMAFSYGFGMGLCTPPMLYTSKEYTVYANWFVVINNITISVVLPSLYFILSVIMINKSKSTQISNQLSKMKKSLLLQSFLLCSITFCSALIYNLMQFVIFNQVIAIIGHLLWLCSTCVGAFVYLILNVTIRNHIIQDFVPASIKKCLNIKSKLQNFTDF</sequence>
<accession>A0AC35UD08</accession>
<evidence type="ECO:0000313" key="1">
    <source>
        <dbReference type="Proteomes" id="UP000095286"/>
    </source>
</evidence>
<protein>
    <submittedName>
        <fullName evidence="2">G_PROTEIN_RECEP_F1_2 domain-containing protein</fullName>
    </submittedName>
</protein>
<dbReference type="Proteomes" id="UP000095286">
    <property type="component" value="Unplaced"/>
</dbReference>
<proteinExistence type="predicted"/>
<reference evidence="2" key="1">
    <citation type="submission" date="2016-11" db="UniProtKB">
        <authorList>
            <consortium name="WormBaseParasite"/>
        </authorList>
    </citation>
    <scope>IDENTIFICATION</scope>
    <source>
        <strain evidence="2">KR3021</strain>
    </source>
</reference>
<organism evidence="1 2">
    <name type="scientific">Rhabditophanes sp. KR3021</name>
    <dbReference type="NCBI Taxonomy" id="114890"/>
    <lineage>
        <taxon>Eukaryota</taxon>
        <taxon>Metazoa</taxon>
        <taxon>Ecdysozoa</taxon>
        <taxon>Nematoda</taxon>
        <taxon>Chromadorea</taxon>
        <taxon>Rhabditida</taxon>
        <taxon>Tylenchina</taxon>
        <taxon>Panagrolaimomorpha</taxon>
        <taxon>Strongyloidoidea</taxon>
        <taxon>Alloionematidae</taxon>
        <taxon>Rhabditophanes</taxon>
    </lineage>
</organism>
<name>A0AC35UD08_9BILA</name>